<organism evidence="2 3">
    <name type="scientific">Cladonia borealis</name>
    <dbReference type="NCBI Taxonomy" id="184061"/>
    <lineage>
        <taxon>Eukaryota</taxon>
        <taxon>Fungi</taxon>
        <taxon>Dikarya</taxon>
        <taxon>Ascomycota</taxon>
        <taxon>Pezizomycotina</taxon>
        <taxon>Lecanoromycetes</taxon>
        <taxon>OSLEUM clade</taxon>
        <taxon>Lecanoromycetidae</taxon>
        <taxon>Lecanorales</taxon>
        <taxon>Lecanorineae</taxon>
        <taxon>Cladoniaceae</taxon>
        <taxon>Cladonia</taxon>
    </lineage>
</organism>
<feature type="compositionally biased region" description="Basic and acidic residues" evidence="1">
    <location>
        <begin position="81"/>
        <end position="93"/>
    </location>
</feature>
<dbReference type="AlphaFoldDB" id="A0AA39R641"/>
<feature type="compositionally biased region" description="Polar residues" evidence="1">
    <location>
        <begin position="145"/>
        <end position="162"/>
    </location>
</feature>
<proteinExistence type="predicted"/>
<gene>
    <name evidence="2" type="ORF">JMJ35_001631</name>
</gene>
<reference evidence="2" key="1">
    <citation type="submission" date="2023-03" db="EMBL/GenBank/DDBJ databases">
        <title>Complete genome of Cladonia borealis.</title>
        <authorList>
            <person name="Park H."/>
        </authorList>
    </citation>
    <scope>NUCLEOTIDE SEQUENCE</scope>
    <source>
        <strain evidence="2">ANT050790</strain>
    </source>
</reference>
<keyword evidence="3" id="KW-1185">Reference proteome</keyword>
<dbReference type="Proteomes" id="UP001166286">
    <property type="component" value="Unassembled WGS sequence"/>
</dbReference>
<evidence type="ECO:0000313" key="3">
    <source>
        <dbReference type="Proteomes" id="UP001166286"/>
    </source>
</evidence>
<sequence length="282" mass="32341">MAPPREEWQLWAYRFETDLKKLNARTDASLQNNDQVSLHAEQVKDLAISIEHLQEQNNTLKDKVRQLEEEANQQDQLNARKSQEQQKLESKNATLKREFDHVLSAVEGMERLSRAEREKSKMEMQALRAQVKALLAHGNMDTKLSVGSDTPRTSRATSQATTVDDSMRIDGDIQAQPSTVVRHVDKMEMQGNSTLKEYLAYGEGMVQLYETQAVKDFVNGMNEYARRKVVWDKLEKVGWTWANAKHEIQKMMHGTKRRSKRRAMSALADEAFKGGKTTCNMN</sequence>
<protein>
    <submittedName>
        <fullName evidence="2">Uncharacterized protein</fullName>
    </submittedName>
</protein>
<feature type="region of interest" description="Disordered" evidence="1">
    <location>
        <begin position="73"/>
        <end position="93"/>
    </location>
</feature>
<evidence type="ECO:0000256" key="1">
    <source>
        <dbReference type="SAM" id="MobiDB-lite"/>
    </source>
</evidence>
<accession>A0AA39R641</accession>
<comment type="caution">
    <text evidence="2">The sequence shown here is derived from an EMBL/GenBank/DDBJ whole genome shotgun (WGS) entry which is preliminary data.</text>
</comment>
<evidence type="ECO:0000313" key="2">
    <source>
        <dbReference type="EMBL" id="KAK0515597.1"/>
    </source>
</evidence>
<name>A0AA39R641_9LECA</name>
<feature type="region of interest" description="Disordered" evidence="1">
    <location>
        <begin position="142"/>
        <end position="162"/>
    </location>
</feature>
<dbReference type="EMBL" id="JAFEKC020000003">
    <property type="protein sequence ID" value="KAK0515597.1"/>
    <property type="molecule type" value="Genomic_DNA"/>
</dbReference>